<keyword evidence="4" id="KW-1185">Reference proteome</keyword>
<reference evidence="3 4" key="1">
    <citation type="submission" date="2020-08" db="EMBL/GenBank/DDBJ databases">
        <title>Complete genome sequence of Entomobacter blattae G55GP.</title>
        <authorList>
            <person name="Poehlein A."/>
            <person name="Guzman J."/>
            <person name="Daniel R."/>
            <person name="Vilcinskas A."/>
        </authorList>
    </citation>
    <scope>NUCLEOTIDE SEQUENCE [LARGE SCALE GENOMIC DNA]</scope>
    <source>
        <strain evidence="3 4">G55GP</strain>
    </source>
</reference>
<gene>
    <name evidence="3" type="primary">hin</name>
    <name evidence="3" type="ORF">JGUZn3_11790</name>
</gene>
<dbReference type="Pfam" id="PF00239">
    <property type="entry name" value="Resolvase"/>
    <property type="match status" value="1"/>
</dbReference>
<dbReference type="Proteomes" id="UP000516349">
    <property type="component" value="Chromosome"/>
</dbReference>
<dbReference type="KEGG" id="ebla:JGUZn3_11790"/>
<dbReference type="InterPro" id="IPR036162">
    <property type="entry name" value="Resolvase-like_N_sf"/>
</dbReference>
<dbReference type="InterPro" id="IPR006120">
    <property type="entry name" value="Resolvase_HTH_dom"/>
</dbReference>
<organism evidence="3 4">
    <name type="scientific">Entomobacter blattae</name>
    <dbReference type="NCBI Taxonomy" id="2762277"/>
    <lineage>
        <taxon>Bacteria</taxon>
        <taxon>Pseudomonadati</taxon>
        <taxon>Pseudomonadota</taxon>
        <taxon>Alphaproteobacteria</taxon>
        <taxon>Acetobacterales</taxon>
        <taxon>Acetobacteraceae</taxon>
        <taxon>Entomobacter</taxon>
    </lineage>
</organism>
<dbReference type="CDD" id="cd03768">
    <property type="entry name" value="SR_ResInv"/>
    <property type="match status" value="1"/>
</dbReference>
<dbReference type="AlphaFoldDB" id="A0A7H1NRJ5"/>
<dbReference type="Gene3D" id="3.40.50.1390">
    <property type="entry name" value="Resolvase, N-terminal catalytic domain"/>
    <property type="match status" value="1"/>
</dbReference>
<dbReference type="SUPFAM" id="SSF46689">
    <property type="entry name" value="Homeodomain-like"/>
    <property type="match status" value="1"/>
</dbReference>
<comment type="similarity">
    <text evidence="1">Belongs to the site-specific recombinase resolvase family.</text>
</comment>
<dbReference type="InterPro" id="IPR050639">
    <property type="entry name" value="SSR_resolvase"/>
</dbReference>
<dbReference type="Pfam" id="PF02796">
    <property type="entry name" value="HTH_7"/>
    <property type="match status" value="1"/>
</dbReference>
<dbReference type="GO" id="GO:0003677">
    <property type="term" value="F:DNA binding"/>
    <property type="evidence" value="ECO:0007669"/>
    <property type="project" value="InterPro"/>
</dbReference>
<evidence type="ECO:0000259" key="2">
    <source>
        <dbReference type="PROSITE" id="PS51736"/>
    </source>
</evidence>
<dbReference type="PROSITE" id="PS51736">
    <property type="entry name" value="RECOMBINASES_3"/>
    <property type="match status" value="1"/>
</dbReference>
<evidence type="ECO:0000313" key="3">
    <source>
        <dbReference type="EMBL" id="QNT78405.1"/>
    </source>
</evidence>
<dbReference type="InterPro" id="IPR009057">
    <property type="entry name" value="Homeodomain-like_sf"/>
</dbReference>
<evidence type="ECO:0000256" key="1">
    <source>
        <dbReference type="ARBA" id="ARBA00009913"/>
    </source>
</evidence>
<dbReference type="InterPro" id="IPR006119">
    <property type="entry name" value="Resolv_N"/>
</dbReference>
<dbReference type="PANTHER" id="PTHR30461">
    <property type="entry name" value="DNA-INVERTASE FROM LAMBDOID PROPHAGE"/>
    <property type="match status" value="1"/>
</dbReference>
<evidence type="ECO:0000313" key="4">
    <source>
        <dbReference type="Proteomes" id="UP000516349"/>
    </source>
</evidence>
<protein>
    <submittedName>
        <fullName evidence="3">DNA-invertase hin</fullName>
    </submittedName>
</protein>
<name>A0A7H1NRJ5_9PROT</name>
<dbReference type="PANTHER" id="PTHR30461:SF26">
    <property type="entry name" value="RESOLVASE HOMOLOG YNEB"/>
    <property type="match status" value="1"/>
</dbReference>
<dbReference type="Gene3D" id="1.10.10.60">
    <property type="entry name" value="Homeodomain-like"/>
    <property type="match status" value="1"/>
</dbReference>
<dbReference type="SUPFAM" id="SSF53041">
    <property type="entry name" value="Resolvase-like"/>
    <property type="match status" value="1"/>
</dbReference>
<feature type="domain" description="Resolvase/invertase-type recombinase catalytic" evidence="2">
    <location>
        <begin position="1"/>
        <end position="80"/>
    </location>
</feature>
<proteinExistence type="inferred from homology"/>
<sequence>MSLPVPTGCARSTRDLLGIIDDLEKRGIDLIVLSMGSQKLDTRTSTGKLMITVIGAMAAFERELLLERQKEGIALAKAQGKYKGRKPAVMAKTEDVIKLKKEGLSIVTIAEIVGIPRSSVYRCPNKNY</sequence>
<dbReference type="GO" id="GO:0000150">
    <property type="term" value="F:DNA strand exchange activity"/>
    <property type="evidence" value="ECO:0007669"/>
    <property type="project" value="InterPro"/>
</dbReference>
<accession>A0A7H1NRJ5</accession>
<dbReference type="EMBL" id="CP060244">
    <property type="protein sequence ID" value="QNT78405.1"/>
    <property type="molecule type" value="Genomic_DNA"/>
</dbReference>